<dbReference type="Gene3D" id="3.90.226.10">
    <property type="entry name" value="2-enoyl-CoA Hydratase, Chain A, domain 1"/>
    <property type="match status" value="2"/>
</dbReference>
<dbReference type="InterPro" id="IPR011763">
    <property type="entry name" value="COA_CT_C"/>
</dbReference>
<comment type="caution">
    <text evidence="3">The sequence shown here is derived from an EMBL/GenBank/DDBJ whole genome shotgun (WGS) entry which is preliminary data.</text>
</comment>
<organism evidence="3 5">
    <name type="scientific">Bradyrhizobium elkanii</name>
    <dbReference type="NCBI Taxonomy" id="29448"/>
    <lineage>
        <taxon>Bacteria</taxon>
        <taxon>Pseudomonadati</taxon>
        <taxon>Pseudomonadota</taxon>
        <taxon>Alphaproteobacteria</taxon>
        <taxon>Hyphomicrobiales</taxon>
        <taxon>Nitrobacteraceae</taxon>
        <taxon>Bradyrhizobium</taxon>
    </lineage>
</organism>
<dbReference type="PANTHER" id="PTHR22855:SF13">
    <property type="entry name" value="METHYLCROTONOYL-COA CARBOXYLASE BETA CHAIN, MITOCHONDRIAL"/>
    <property type="match status" value="1"/>
</dbReference>
<evidence type="ECO:0000313" key="3">
    <source>
        <dbReference type="EMBL" id="MBP1299659.1"/>
    </source>
</evidence>
<keyword evidence="6" id="KW-1185">Reference proteome</keyword>
<name>A0A8I1YDJ6_BRAEL</name>
<evidence type="ECO:0000259" key="2">
    <source>
        <dbReference type="PROSITE" id="PS50989"/>
    </source>
</evidence>
<dbReference type="AlphaFoldDB" id="A0A8I1YDJ6"/>
<dbReference type="GO" id="GO:0006552">
    <property type="term" value="P:L-leucine catabolic process"/>
    <property type="evidence" value="ECO:0007669"/>
    <property type="project" value="TreeGrafter"/>
</dbReference>
<sequence>MTLSWSRSPKKGAEMQRIGSVADVNSQAFRRNDCHNRQLAAELKERQRAARFHRPERDFERLRRQNKLFVRERLAALLDPETPFLELSTLAANKAYDGEVPSAAQVVGIGIVAGREVIVHADDASVKSGAWYPLSVKKIVRALDIAIENRLPVVHLCDCAGGFLPLQAEFFADRYHAGRILRNQSILSKMGVPQVAIVMGHCTAAGAYVPALSEYNIMVEGTGAIFLGGPPVVKAATGEHVSAEDLGGALMHTNVSGTSDYVASSEMHAIAIARDVVARFRQPAKTWIDRVAPEPPAYSACELYGIIPKDARAQFDMREIIARLVDGSRFHEYQPRYGTSLVCGFARLHGYQVGILANNGVLFSDSSLKGAHFIQLCDKNRTPLLFLQNVTGFMVGREYERRGITKDGAKLIMAVSGASVPKFTIVCNSSHGAGTYAMSGRAFDPRFVFSWPNSQISAMGAEQAAGVLTHVKARQLARAGGRLSEQELAAIREPILEEYHERSSAYYATSEIWDDGILDPVDTRTALAIALSASLNAPIDAPQYGVFRL</sequence>
<reference evidence="4 6" key="2">
    <citation type="submission" date="2024-07" db="EMBL/GenBank/DDBJ databases">
        <title>Genomic Encyclopedia of Type Strains, Phase V (KMG-V): Genome sequencing to study the core and pangenomes of soil and plant-associated prokaryotes.</title>
        <authorList>
            <person name="Whitman W."/>
        </authorList>
    </citation>
    <scope>NUCLEOTIDE SEQUENCE [LARGE SCALE GENOMIC DNA]</scope>
    <source>
        <strain evidence="4 6">USDA 415</strain>
    </source>
</reference>
<dbReference type="InterPro" id="IPR034733">
    <property type="entry name" value="AcCoA_carboxyl_beta"/>
</dbReference>
<feature type="domain" description="CoA carboxyltransferase C-terminal" evidence="2">
    <location>
        <begin position="292"/>
        <end position="541"/>
    </location>
</feature>
<dbReference type="PROSITE" id="PS50989">
    <property type="entry name" value="COA_CT_CTER"/>
    <property type="match status" value="1"/>
</dbReference>
<dbReference type="PANTHER" id="PTHR22855">
    <property type="entry name" value="ACETYL, PROPIONYL, PYRUVATE, AND GLUTACONYL CARBOXYLASE-RELATED"/>
    <property type="match status" value="1"/>
</dbReference>
<dbReference type="EMBL" id="JAFICZ010000001">
    <property type="protein sequence ID" value="MBP1299659.1"/>
    <property type="molecule type" value="Genomic_DNA"/>
</dbReference>
<proteinExistence type="predicted"/>
<gene>
    <name evidence="4" type="ORF">ABIF29_001576</name>
    <name evidence="3" type="ORF">JOH49_009412</name>
</gene>
<dbReference type="Proteomes" id="UP000673383">
    <property type="component" value="Unassembled WGS sequence"/>
</dbReference>
<dbReference type="SUPFAM" id="SSF52096">
    <property type="entry name" value="ClpP/crotonase"/>
    <property type="match status" value="2"/>
</dbReference>
<evidence type="ECO:0000313" key="5">
    <source>
        <dbReference type="Proteomes" id="UP000673383"/>
    </source>
</evidence>
<accession>A0A8I1YDJ6</accession>
<dbReference type="FunFam" id="3.90.226.10:FF:000004">
    <property type="entry name" value="Methylcrotonoyl-CoA carboxylase beta chain"/>
    <property type="match status" value="1"/>
</dbReference>
<dbReference type="EMBL" id="JBGBZA010000002">
    <property type="protein sequence ID" value="MEY9314777.1"/>
    <property type="molecule type" value="Genomic_DNA"/>
</dbReference>
<dbReference type="InterPro" id="IPR045190">
    <property type="entry name" value="MCCB/AccD1-like"/>
</dbReference>
<evidence type="ECO:0000313" key="6">
    <source>
        <dbReference type="Proteomes" id="UP001565471"/>
    </source>
</evidence>
<dbReference type="PROSITE" id="PS50980">
    <property type="entry name" value="COA_CT_NTER"/>
    <property type="match status" value="1"/>
</dbReference>
<dbReference type="InterPro" id="IPR011762">
    <property type="entry name" value="COA_CT_N"/>
</dbReference>
<protein>
    <submittedName>
        <fullName evidence="3">3-methylcrotonyl-CoA carboxylase beta subunit</fullName>
        <ecNumber evidence="3">6.4.1.4</ecNumber>
    </submittedName>
</protein>
<keyword evidence="3" id="KW-0436">Ligase</keyword>
<dbReference type="GO" id="GO:0004485">
    <property type="term" value="F:methylcrotonoyl-CoA carboxylase activity"/>
    <property type="evidence" value="ECO:0007669"/>
    <property type="project" value="UniProtKB-EC"/>
</dbReference>
<dbReference type="GO" id="GO:1905202">
    <property type="term" value="C:methylcrotonoyl-CoA carboxylase complex"/>
    <property type="evidence" value="ECO:0007669"/>
    <property type="project" value="TreeGrafter"/>
</dbReference>
<dbReference type="Pfam" id="PF01039">
    <property type="entry name" value="Carboxyl_trans"/>
    <property type="match status" value="1"/>
</dbReference>
<evidence type="ECO:0000259" key="1">
    <source>
        <dbReference type="PROSITE" id="PS50980"/>
    </source>
</evidence>
<evidence type="ECO:0000313" key="4">
    <source>
        <dbReference type="EMBL" id="MEY9314777.1"/>
    </source>
</evidence>
<reference evidence="3" key="1">
    <citation type="submission" date="2021-02" db="EMBL/GenBank/DDBJ databases">
        <title>Genomic Encyclopedia of Type Strains, Phase IV (KMG-V): Genome sequencing to study the core and pangenomes of soil and plant-associated prokaryotes.</title>
        <authorList>
            <person name="Whitman W."/>
        </authorList>
    </citation>
    <scope>NUCLEOTIDE SEQUENCE</scope>
    <source>
        <strain evidence="3">USDA 406</strain>
    </source>
</reference>
<dbReference type="EC" id="6.4.1.4" evidence="3"/>
<dbReference type="Proteomes" id="UP001565471">
    <property type="component" value="Unassembled WGS sequence"/>
</dbReference>
<feature type="domain" description="CoA carboxyltransferase N-terminal" evidence="1">
    <location>
        <begin position="30"/>
        <end position="292"/>
    </location>
</feature>
<dbReference type="InterPro" id="IPR029045">
    <property type="entry name" value="ClpP/crotonase-like_dom_sf"/>
</dbReference>